<dbReference type="EMBL" id="JABWPM010000025">
    <property type="protein sequence ID" value="NUY98390.1"/>
    <property type="molecule type" value="Genomic_DNA"/>
</dbReference>
<dbReference type="Pfam" id="PF21867">
    <property type="entry name" value="vRNAP_dom_2"/>
    <property type="match status" value="1"/>
</dbReference>
<feature type="domain" description="Virion DNA-directed RNA polymerase" evidence="3">
    <location>
        <begin position="1332"/>
        <end position="1446"/>
    </location>
</feature>
<comment type="caution">
    <text evidence="4">The sequence shown here is derived from an EMBL/GenBank/DDBJ whole genome shotgun (WGS) entry which is preliminary data.</text>
</comment>
<reference evidence="4 5" key="1">
    <citation type="submission" date="2020-05" db="EMBL/GenBank/DDBJ databases">
        <title>Whole Genome Sequences of Enterobacteriales Associated with the International Space Station.</title>
        <authorList>
            <person name="Bharadwaj A."/>
            <person name="Daudu R."/>
            <person name="Singh N."/>
            <person name="Wood J."/>
            <person name="Debieu M."/>
            <person name="Mason C."/>
            <person name="Wang C."/>
            <person name="Venkateswaran K."/>
        </authorList>
    </citation>
    <scope>NUCLEOTIDE SEQUENCE [LARGE SCALE GENOMIC DNA]</scope>
    <source>
        <strain evidence="4 5">IF5SW-B1</strain>
    </source>
</reference>
<evidence type="ECO:0000313" key="4">
    <source>
        <dbReference type="EMBL" id="NUY98390.1"/>
    </source>
</evidence>
<dbReference type="RefSeq" id="WP_069729515.1">
    <property type="nucleotide sequence ID" value="NZ_JABWPE010000025.1"/>
</dbReference>
<feature type="compositionally biased region" description="Low complexity" evidence="1">
    <location>
        <begin position="894"/>
        <end position="921"/>
    </location>
</feature>
<protein>
    <submittedName>
        <fullName evidence="4">Uncharacterized protein</fullName>
    </submittedName>
</protein>
<feature type="compositionally biased region" description="Low complexity" evidence="1">
    <location>
        <begin position="968"/>
        <end position="979"/>
    </location>
</feature>
<dbReference type="InterPro" id="IPR049432">
    <property type="entry name" value="vRNAP_dom"/>
</dbReference>
<organism evidence="4 5">
    <name type="scientific">Pantoea brenneri</name>
    <dbReference type="NCBI Taxonomy" id="472694"/>
    <lineage>
        <taxon>Bacteria</taxon>
        <taxon>Pseudomonadati</taxon>
        <taxon>Pseudomonadota</taxon>
        <taxon>Gammaproteobacteria</taxon>
        <taxon>Enterobacterales</taxon>
        <taxon>Erwiniaceae</taxon>
        <taxon>Pantoea</taxon>
    </lineage>
</organism>
<dbReference type="Gene3D" id="6.10.140.1370">
    <property type="match status" value="1"/>
</dbReference>
<dbReference type="Proteomes" id="UP000566985">
    <property type="component" value="Unassembled WGS sequence"/>
</dbReference>
<dbReference type="Pfam" id="PF21769">
    <property type="entry name" value="vRNAP_dom"/>
    <property type="match status" value="1"/>
</dbReference>
<feature type="domain" description="Virion DNA-directed RNA polymerase" evidence="2">
    <location>
        <begin position="1892"/>
        <end position="2039"/>
    </location>
</feature>
<evidence type="ECO:0000256" key="1">
    <source>
        <dbReference type="SAM" id="MobiDB-lite"/>
    </source>
</evidence>
<dbReference type="GeneID" id="57346987"/>
<dbReference type="Gene3D" id="6.10.140.1360">
    <property type="match status" value="1"/>
</dbReference>
<feature type="compositionally biased region" description="Low complexity" evidence="1">
    <location>
        <begin position="832"/>
        <end position="851"/>
    </location>
</feature>
<proteinExistence type="predicted"/>
<dbReference type="Gene3D" id="3.30.70.2440">
    <property type="match status" value="1"/>
</dbReference>
<feature type="region of interest" description="Disordered" evidence="1">
    <location>
        <begin position="500"/>
        <end position="523"/>
    </location>
</feature>
<feature type="region of interest" description="Disordered" evidence="1">
    <location>
        <begin position="819"/>
        <end position="866"/>
    </location>
</feature>
<dbReference type="InterPro" id="IPR054062">
    <property type="entry name" value="vRNAP_dom2"/>
</dbReference>
<name>A0A7Y6NH03_9GAMM</name>
<evidence type="ECO:0000259" key="3">
    <source>
        <dbReference type="Pfam" id="PF21867"/>
    </source>
</evidence>
<sequence>MAYELNYGQPLAGQSVGDVKKQQVAEASAAKQQELDPAAAYNKDLASLDPVLLQQKYGDKAVVDQLDYKLGAAQSQRMDNWDRSAGEVTSDTGLSVAKGAVGLGGFLSSFARMAGQGMAVTGQNWNDPEQALKNLHAVEVGNARSAAAQNQSINNANDALTQALSRRSQLAETRTNADIQDRQQQNTAQYDADLKAGASPLVAGLEQLGRGFVDGASAVAKDPTYLSNFVAQQVPSLALGPASAVAARAEVAAGLTGSAARDLLKSELGKAAVQKAGTRNLMASIGITEGAGAGQQTFDQVNQTSFDDLQKHSQDYRDLIAQGNSPEDARAVVAQRSANAATLIQTPAAALAGKIAAKFELAPLSGGGATGAARVGHALMSTLKETGEETLQSGGGQLAQNVGVKSYADDTQSLSDGVGEQAGMGALGAVGLTTAVQAPSAAAGVAKVTARQTADMAKQAAGFSMTKLRDIAEKRTALNPEDQAAADAQTQSESINTAAQEYAQAQPQAATDEQATEEAPAAPEDTRIGKLAQLNQFLSHPQAPEAQKRDLVAKAVVQMGNMVNEYKAMGAEVEADPDADHTVTLGKMQAMEKAFASPEFQNIIAHQQHYAQNPIDVAAADEAIPEQVGTATPEMQQHAKDVADQAAIEPEKIPEPLYQKVISNGKALGLNPQQIAQVQGGLKVAQLSQTKGIDMVNKDVTEGGNAQFMSLKDHVKGVYAGLAANDMQSAQNAMTGLQAFAQHMASKAADFDAAYDRWQANPAAGPVSVTRADGSTYNSLVTAGQQAKPMFASGKSSVLMAKIRNEAKLLADTYNQMLSDHPELSGSPISLAPAPQQQQAQPVAAPKPAAPVRESTTGTGVFNGERELTRAEMQDLASGEVTIADLKQKWADEAAPAPAVQEPVAEAAPEPARAAEPVPQESVPAQPEPTPVESPAETRDNVTEPLSKADPVTANPEPVTPQTDEAGEPQNEPSEPSEPVADREPAGEPVVAEEDTQTGAERLLANLTPRLSRERTEKESEADHEARVSNAVVKWFAPAKARTPFSRTLDFMSKLGEALRTSADATGELLGLKDGEQLTQENMDALETLTYLNDRFRDEYAQAIAAKLAKVKDLNALPWRNSPILYFTRVSQKGELRSHQTSRHATDAIGMAALKFALDNLNATGPTSREDLAEDLNISADQITDAMMERFMTGSQAFSVVAGRLAASITRTMGLKASDDAPGNIANGIPLSLAMDALNVLQKLGLAKIDSLKMDVGTADAPEIKTFKSVSFVNDEGSALRDIDAALGSQLDLLSRMIDPESKASAYIDALPPVGGDRLGRSQVQKLSSRLKDTVRNLQKKAFYLNTDLHDLVEGMGFDAVGKMLGIRETDNLNRMHAESVEGKNVSIRSALASWQRGMSDLQAKAGDRNLGDIPVRFAWSIGSNMRAMLNSTTFNPQRHKFHRELMTGEPRAITLGDKKQVHQFQMAVAQAMGVKVDRMSNAAAKAKAAEKLADPTVAAAVDTLKAHLGDYSGLTASDVGVITAAVGIAGEGMKSFHGLLAQAKFLHAQENGATSFMNHLTFELDGKTDGPANALVHFGSARGDSTFFSMLKKVGLFVNDASTALNVFSAGDSDIYQEVSARINNVLKAANPDNMEPGAVRAMKGQLRLLQLAGNIEIADPDDIKTATATRNMAKNPVTQTVYSAGDDAKVRSLSKQMQTAVYEELSKALAQGTQLDQSIVDAVESLTGNTALRDPANYQGFRFSPNDNTLMENHLTTGMGAVLNTAIGDVLGNVVTSGQTLAKAAAVQHQFFAAAFTKARQAKLDALRAAGELSGFEDLSAAQVQEVYDSVVHLAPIYHNALTSGTNPRDGMLMSKEVRGKFTEQRAESVFGDKTDIPALDFEAPGARPAPMMTISSGDATMMALYFLKHDNALNVFDGLEVMPGEFDAAAKAINEAVFQGWQFGLMSSIAESYEAGIRAVTPDLFSGLSVAELGNMARNLRIPAKQLKGLDAGQLMTRIMQEAEGTNIDLSDLATNIDATKSVIFNELPTSTDHMAGHEQPVINRADIAPVTDPVTQVASRANAYRMRKRKAEDLQLSQNDTALDRHLKAVNPGKGDPVTVFTKDQVLQALKGYLDEVAGKKARIPQFVLSQIEKQLPDDLSVHIGTPQNIRSHILAQFPDLGSGTLDLVQGMTYGNTVFIGNRSAETILHELVHAATQNVIDQYFSDATRLSPEQRSSIGALNRILTDFLSEEAAGLPVEQRRFGKSGNVQQYLQMLVTTGDRTTALKEFVAWSMTNPWLAADLQAVENTDKSTHILGRILKVIARMLGIGTAAQSYFTSIAGHVQQAMGPAYTRDVTGTATALNQLDLDGLFARLRSERTTVSHQAHLDQVFANLKQNLIDRITTTAQPVAGIKTAADQLDLDAIDPAISQSAAQFMASGYPMNAQEEMVFKMLQASLSTAFEAHPARAIEARKLFNEAAQRLTPADFGLGPMGQMRYDALFGQGQHADTQLANFLAVAQVNQQLRDALRQMFVKRSSQRSQNWEERITKSVDDAIRWVANLGTGIRRSTEVQKRLDILTKNLTHFEAQAKQNVIEKATSGIGDSLDQLNNVVNQKKANGAAWLEANAEQLAQKVPNAVAQNYAEFLMRGVAAMGSKGASSRFAEALTSTINQGDADTPLGPLRSLVVEMMGVTDSNRATLELVSRAKTSVDKVRQIIREQVPKILSERFSAPLSQQESAALHAGLGKTDAASLLKAGYSHTDVQRLFADQAYLVNEISNASAAIVGPHAASQRLASDALAHFMVTGEVTNSHLLTNAYQIANLTGTGIAVQSADAKANQSALDKLVSLLAISKLPAQQKSDVAAVMAREEKANPGDNGATFSLNYLNNLREREDARLNAMNGIKGAMHTTFDAHKSVVIATAAQGAELLKRGYIKGAMVQGDPQANHGVMHYYESSEGGRPQWNQGAMQTVQVTAGGVDPYTGRMITPVSTPRLQGGTQVSALAAKRRQQARTGRAFMPNGNNMNLRPVFDINGATVAYEYSVPHDVRDAKLEANTDFGHNLGVWEGRIQEELLSQGFNQKLVEVLHDRYTEDMKTTGRDNEYIAINAKSKDPQVREMYGLMPVEMKAMVENVFGGDLMVRKDMLDNALGFRRASVKEIWDGNSRLNAGAQSAVKAVSEVVMGKSAARYLRKGERFLQEAVSSAKDWIVVRSLVVARDNIVSNVTQMLSHGMNPLQVARKSAEAMVLVDAYQKNERRMNELSLLIQNGVTPAKHPAFNRELESLRAENARNPVHPLVMAGHLPTIAEGLSENDDYSMRNDFNGWVERQTAKLPKGVTTAARYALIARGTPLYAGLNRMIQYGDFTAKYALYDHLMTRKSDKMDQQGALQMLEDEFVNYALLPSRSRDYLESMGATWFLNYKLRIQKILLRSMRDNPLRFLAIAGGFNAADVPNVLDANLVTNSVSPNLGMGALFRAHETHPLWWLID</sequence>
<feature type="region of interest" description="Disordered" evidence="1">
    <location>
        <begin position="894"/>
        <end position="1024"/>
    </location>
</feature>
<evidence type="ECO:0000259" key="2">
    <source>
        <dbReference type="Pfam" id="PF21769"/>
    </source>
</evidence>
<accession>A0A7Y6NH03</accession>
<evidence type="ECO:0000313" key="5">
    <source>
        <dbReference type="Proteomes" id="UP000566985"/>
    </source>
</evidence>
<gene>
    <name evidence="4" type="ORF">HU668_18195</name>
</gene>
<feature type="compositionally biased region" description="Basic and acidic residues" evidence="1">
    <location>
        <begin position="1011"/>
        <end position="1024"/>
    </location>
</feature>